<evidence type="ECO:0000313" key="2">
    <source>
        <dbReference type="Proteomes" id="UP001165065"/>
    </source>
</evidence>
<reference evidence="2" key="1">
    <citation type="journal article" date="2023" name="Commun. Biol.">
        <title>Genome analysis of Parmales, the sister group of diatoms, reveals the evolutionary specialization of diatoms from phago-mixotrophs to photoautotrophs.</title>
        <authorList>
            <person name="Ban H."/>
            <person name="Sato S."/>
            <person name="Yoshikawa S."/>
            <person name="Yamada K."/>
            <person name="Nakamura Y."/>
            <person name="Ichinomiya M."/>
            <person name="Sato N."/>
            <person name="Blanc-Mathieu R."/>
            <person name="Endo H."/>
            <person name="Kuwata A."/>
            <person name="Ogata H."/>
        </authorList>
    </citation>
    <scope>NUCLEOTIDE SEQUENCE [LARGE SCALE GENOMIC DNA]</scope>
</reference>
<keyword evidence="2" id="KW-1185">Reference proteome</keyword>
<dbReference type="Proteomes" id="UP001165065">
    <property type="component" value="Unassembled WGS sequence"/>
</dbReference>
<dbReference type="InterPro" id="IPR027417">
    <property type="entry name" value="P-loop_NTPase"/>
</dbReference>
<comment type="caution">
    <text evidence="1">The sequence shown here is derived from an EMBL/GenBank/DDBJ whole genome shotgun (WGS) entry which is preliminary data.</text>
</comment>
<gene>
    <name evidence="1" type="ORF">TrCOL_g4972</name>
</gene>
<organism evidence="1 2">
    <name type="scientific">Triparma columacea</name>
    <dbReference type="NCBI Taxonomy" id="722753"/>
    <lineage>
        <taxon>Eukaryota</taxon>
        <taxon>Sar</taxon>
        <taxon>Stramenopiles</taxon>
        <taxon>Ochrophyta</taxon>
        <taxon>Bolidophyceae</taxon>
        <taxon>Parmales</taxon>
        <taxon>Triparmaceae</taxon>
        <taxon>Triparma</taxon>
    </lineage>
</organism>
<evidence type="ECO:0000313" key="1">
    <source>
        <dbReference type="EMBL" id="GMI46117.1"/>
    </source>
</evidence>
<dbReference type="SUPFAM" id="SSF52540">
    <property type="entry name" value="P-loop containing nucleoside triphosphate hydrolases"/>
    <property type="match status" value="1"/>
</dbReference>
<accession>A0A9W7GIB9</accession>
<dbReference type="OrthoDB" id="10464533at2759"/>
<sequence>MKNTTADAPEVLLCMSTGRCGTAYLQKILSSAHFTHSLHEPSPTLASLRSCNAEIIIPAIVEKVTTMLDCQPPGTTTYAETNHCLLHRHWKYFLITLLARIDPRRKVGVVVLRRREEDVVRSRLELGHGTKYTKDGEERFRGEGWIYYPQRLGPIDDASPLDIVCGYVVSVRNHVSEFLEEYGSDDRVVIYETSLDELNDLNRVLELFDVFNLKSERSELEEIVGRKVNEREGDKTKAANHKGGISVAGEHVISATLSRISAKLAK</sequence>
<protein>
    <submittedName>
        <fullName evidence="1">Uncharacterized protein</fullName>
    </submittedName>
</protein>
<name>A0A9W7GIB9_9STRA</name>
<proteinExistence type="predicted"/>
<dbReference type="AlphaFoldDB" id="A0A9W7GIB9"/>
<dbReference type="EMBL" id="BRYA01000281">
    <property type="protein sequence ID" value="GMI46117.1"/>
    <property type="molecule type" value="Genomic_DNA"/>
</dbReference>